<dbReference type="Pfam" id="PF20206">
    <property type="entry name" value="Tra1_ring"/>
    <property type="match status" value="1"/>
</dbReference>
<evidence type="ECO:0000313" key="2">
    <source>
        <dbReference type="Proteomes" id="UP001141253"/>
    </source>
</evidence>
<keyword evidence="2" id="KW-1185">Reference proteome</keyword>
<sequence length="645" mass="73485">MKLTVSHAGKSFQGVVDFFASELFNPNASIIVRKNVQSCLALLASRTGSEVLASRTGSEVSELLEPLYQPLLQPLITRPLRSKTVEQQVGIVTALNFCLALRPPLLKLTQELVNFLQEALQIAEADGNVWVVKFVNPKYTLSLNKLRTSCIELLCTAMAWADFKSQNHSELRAKIISMFFKSLTCRTPEIVAVAKEGLRQVINQQRMPKELLQSSLRPILVNLAHTKNLSMPLLQGLARLLELLSSWFNVTLGEPKIAAAIIELFHLLPHAASKFLDELVTLTIDLEGAIPSGQVYSELNSPYRLPLTKFLNRYATLAVDYFLARLNDPKYFRRFMYILRSDAGQPLRDELAKSPQKILASAFPEFLPKSDVEMSSNSSTPPPALLDAYFQVWKSPARVSRLYNEQELNLVQVKESKWLVKCFLNYLRHDKTEVNVLFDILSIFLLHSRIDFTFLKEFYIIEVAEGYPPNMKRALLLHFLNLFQSKQLGHDHLVVVMQMLILPMLAHAFQNGQSWEVVDPGIIKTIVDKLLDPPEEVSAEYDEPLRIELLQLATLLLKYLQNDLVQHRKELIKFGWNHLKREDSASKQWAFVNVCHFLEAYQAPEKIILQVFVALLRTCQPENKLLVKQALDILMPALPRRSFDS</sequence>
<proteinExistence type="predicted"/>
<protein>
    <submittedName>
        <fullName evidence="1">Uncharacterized protein</fullName>
    </submittedName>
</protein>
<dbReference type="InterPro" id="IPR016024">
    <property type="entry name" value="ARM-type_fold"/>
</dbReference>
<dbReference type="SUPFAM" id="SSF48371">
    <property type="entry name" value="ARM repeat"/>
    <property type="match status" value="2"/>
</dbReference>
<organism evidence="1 2">
    <name type="scientific">Salix suchowensis</name>
    <dbReference type="NCBI Taxonomy" id="1278906"/>
    <lineage>
        <taxon>Eukaryota</taxon>
        <taxon>Viridiplantae</taxon>
        <taxon>Streptophyta</taxon>
        <taxon>Embryophyta</taxon>
        <taxon>Tracheophyta</taxon>
        <taxon>Spermatophyta</taxon>
        <taxon>Magnoliopsida</taxon>
        <taxon>eudicotyledons</taxon>
        <taxon>Gunneridae</taxon>
        <taxon>Pentapetalae</taxon>
        <taxon>rosids</taxon>
        <taxon>fabids</taxon>
        <taxon>Malpighiales</taxon>
        <taxon>Salicaceae</taxon>
        <taxon>Saliceae</taxon>
        <taxon>Salix</taxon>
    </lineage>
</organism>
<dbReference type="InterPro" id="IPR046805">
    <property type="entry name" value="Tra1_ring"/>
</dbReference>
<comment type="caution">
    <text evidence="1">The sequence shown here is derived from an EMBL/GenBank/DDBJ whole genome shotgun (WGS) entry which is preliminary data.</text>
</comment>
<dbReference type="PANTHER" id="PTHR11139">
    <property type="entry name" value="ATAXIA TELANGIECTASIA MUTATED ATM -RELATED"/>
    <property type="match status" value="1"/>
</dbReference>
<dbReference type="PANTHER" id="PTHR11139:SF1">
    <property type="entry name" value="TRANSFORMATION_TRANSCRIPTION DOMAIN-ASSOCIATED PROTEIN"/>
    <property type="match status" value="1"/>
</dbReference>
<dbReference type="EMBL" id="JAPFFI010000018">
    <property type="protein sequence ID" value="KAJ6348533.1"/>
    <property type="molecule type" value="Genomic_DNA"/>
</dbReference>
<dbReference type="Proteomes" id="UP001141253">
    <property type="component" value="Chromosome 19"/>
</dbReference>
<reference evidence="1" key="1">
    <citation type="submission" date="2022-10" db="EMBL/GenBank/DDBJ databases">
        <authorList>
            <person name="Hyden B.L."/>
            <person name="Feng K."/>
            <person name="Yates T."/>
            <person name="Jawdy S."/>
            <person name="Smart L.B."/>
            <person name="Muchero W."/>
        </authorList>
    </citation>
    <scope>NUCLEOTIDE SEQUENCE</scope>
    <source>
        <tissue evidence="1">Shoot tip</tissue>
    </source>
</reference>
<name>A0ABQ9AJU7_9ROSI</name>
<reference evidence="1" key="2">
    <citation type="journal article" date="2023" name="Int. J. Mol. Sci.">
        <title>De Novo Assembly and Annotation of 11 Diverse Shrub Willow (Salix) Genomes Reveals Novel Gene Organization in Sex-Linked Regions.</title>
        <authorList>
            <person name="Hyden B."/>
            <person name="Feng K."/>
            <person name="Yates T.B."/>
            <person name="Jawdy S."/>
            <person name="Cereghino C."/>
            <person name="Smart L.B."/>
            <person name="Muchero W."/>
        </authorList>
    </citation>
    <scope>NUCLEOTIDE SEQUENCE</scope>
    <source>
        <tissue evidence="1">Shoot tip</tissue>
    </source>
</reference>
<evidence type="ECO:0000313" key="1">
    <source>
        <dbReference type="EMBL" id="KAJ6348533.1"/>
    </source>
</evidence>
<accession>A0ABQ9AJU7</accession>
<dbReference type="InterPro" id="IPR050517">
    <property type="entry name" value="DDR_Repair_Kinase"/>
</dbReference>
<gene>
    <name evidence="1" type="ORF">OIU77_006164</name>
</gene>